<dbReference type="PROSITE" id="PS51257">
    <property type="entry name" value="PROKAR_LIPOPROTEIN"/>
    <property type="match status" value="1"/>
</dbReference>
<accession>A0A0A2VK19</accession>
<dbReference type="HOGENOM" id="CLU_1383926_0_0_1"/>
<evidence type="ECO:0000313" key="1">
    <source>
        <dbReference type="EMBL" id="KGQ07973.1"/>
    </source>
</evidence>
<reference evidence="1 2" key="1">
    <citation type="submission" date="2012-10" db="EMBL/GenBank/DDBJ databases">
        <title>Genome sequencing and analysis of entomopathogenic fungi Beauveria bassiana D1-5.</title>
        <authorList>
            <person name="Li Q."/>
            <person name="Wang L."/>
            <person name="Zhang Z."/>
            <person name="Wang Q."/>
            <person name="Ren J."/>
            <person name="Wang M."/>
            <person name="Xu W."/>
            <person name="Wang J."/>
            <person name="Lu Y."/>
            <person name="Du Q."/>
            <person name="Sun Z."/>
        </authorList>
    </citation>
    <scope>NUCLEOTIDE SEQUENCE [LARGE SCALE GENOMIC DNA]</scope>
    <source>
        <strain evidence="1 2">D1-5</strain>
    </source>
</reference>
<dbReference type="Proteomes" id="UP000030106">
    <property type="component" value="Unassembled WGS sequence"/>
</dbReference>
<name>A0A0A2VK19_BEABA</name>
<gene>
    <name evidence="1" type="ORF">BBAD15_g6696</name>
</gene>
<dbReference type="EMBL" id="ANFO01000616">
    <property type="protein sequence ID" value="KGQ07973.1"/>
    <property type="molecule type" value="Genomic_DNA"/>
</dbReference>
<organism evidence="1 2">
    <name type="scientific">Beauveria bassiana D1-5</name>
    <dbReference type="NCBI Taxonomy" id="1245745"/>
    <lineage>
        <taxon>Eukaryota</taxon>
        <taxon>Fungi</taxon>
        <taxon>Dikarya</taxon>
        <taxon>Ascomycota</taxon>
        <taxon>Pezizomycotina</taxon>
        <taxon>Sordariomycetes</taxon>
        <taxon>Hypocreomycetidae</taxon>
        <taxon>Hypocreales</taxon>
        <taxon>Cordycipitaceae</taxon>
        <taxon>Beauveria</taxon>
    </lineage>
</organism>
<comment type="caution">
    <text evidence="1">The sequence shown here is derived from an EMBL/GenBank/DDBJ whole genome shotgun (WGS) entry which is preliminary data.</text>
</comment>
<dbReference type="AlphaFoldDB" id="A0A0A2VK19"/>
<proteinExistence type="predicted"/>
<evidence type="ECO:0000313" key="2">
    <source>
        <dbReference type="Proteomes" id="UP000030106"/>
    </source>
</evidence>
<sequence>MQCEKVWLTTSVLKILGDDPGHGWIGSVLSSCFYAEPFLASSETHTYGVYIRCRIPPGSHLLNLMQRFRQWKTPIFYRVGRRSWLREILCDSETWEALKSGQEYRRRLDMGAPAFGLQIQVRIETTPAGGGLYDISSSPFTVADLLQKQDFFGAMTGLSFEDGTPEEIPVAVKDSASQGGLAAEMEKLKMLLESMLI</sequence>
<protein>
    <submittedName>
        <fullName evidence="1">Uncharacterized protein</fullName>
    </submittedName>
</protein>